<evidence type="ECO:0000313" key="2">
    <source>
        <dbReference type="EMBL" id="CAM01122.1"/>
    </source>
</evidence>
<dbReference type="AlphaFoldDB" id="A4FAP7"/>
<evidence type="ECO:0000256" key="1">
    <source>
        <dbReference type="SAM" id="MobiDB-lite"/>
    </source>
</evidence>
<dbReference type="Proteomes" id="UP000006728">
    <property type="component" value="Chromosome"/>
</dbReference>
<protein>
    <submittedName>
        <fullName evidence="2">Uncharacterized protein</fullName>
    </submittedName>
</protein>
<sequence>MQKVEHADFEEVDALPESQRGAGGYGSTGGHEVLAVPAEAGADHRTEV</sequence>
<dbReference type="Gene3D" id="2.70.40.10">
    <property type="match status" value="1"/>
</dbReference>
<proteinExistence type="predicted"/>
<name>A4FAP7_SACEN</name>
<feature type="region of interest" description="Disordered" evidence="1">
    <location>
        <begin position="1"/>
        <end position="48"/>
    </location>
</feature>
<dbReference type="SUPFAM" id="SSF51283">
    <property type="entry name" value="dUTPase-like"/>
    <property type="match status" value="1"/>
</dbReference>
<dbReference type="KEGG" id="sen:SACE_1807"/>
<reference evidence="2 3" key="1">
    <citation type="journal article" date="2007" name="Nat. Biotechnol.">
        <title>Complete genome sequence of the erythromycin-producing bacterium Saccharopolyspora erythraea NRRL23338.</title>
        <authorList>
            <person name="Oliynyk M."/>
            <person name="Samborskyy M."/>
            <person name="Lester J.B."/>
            <person name="Mironenko T."/>
            <person name="Scott N."/>
            <person name="Dickens S."/>
            <person name="Haydock S.F."/>
            <person name="Leadlay P.F."/>
        </authorList>
    </citation>
    <scope>NUCLEOTIDE SEQUENCE [LARGE SCALE GENOMIC DNA]</scope>
    <source>
        <strain evidence="3">ATCC 11635 / DSM 40517 / JCM 4748 / NBRC 13426 / NCIMB 8594 / NRRL 2338</strain>
    </source>
</reference>
<keyword evidence="3" id="KW-1185">Reference proteome</keyword>
<dbReference type="EMBL" id="AM420293">
    <property type="protein sequence ID" value="CAM01122.1"/>
    <property type="molecule type" value="Genomic_DNA"/>
</dbReference>
<gene>
    <name evidence="2" type="ordered locus">SACE_1807</name>
</gene>
<dbReference type="STRING" id="405948.SACE_1807"/>
<evidence type="ECO:0000313" key="3">
    <source>
        <dbReference type="Proteomes" id="UP000006728"/>
    </source>
</evidence>
<dbReference type="HOGENOM" id="CLU_3157488_0_0_11"/>
<organism evidence="2 3">
    <name type="scientific">Saccharopolyspora erythraea (strain ATCC 11635 / DSM 40517 / JCM 4748 / NBRC 13426 / NCIMB 8594 / NRRL 2338)</name>
    <dbReference type="NCBI Taxonomy" id="405948"/>
    <lineage>
        <taxon>Bacteria</taxon>
        <taxon>Bacillati</taxon>
        <taxon>Actinomycetota</taxon>
        <taxon>Actinomycetes</taxon>
        <taxon>Pseudonocardiales</taxon>
        <taxon>Pseudonocardiaceae</taxon>
        <taxon>Saccharopolyspora</taxon>
    </lineage>
</organism>
<dbReference type="InterPro" id="IPR036157">
    <property type="entry name" value="dUTPase-like_sf"/>
</dbReference>
<accession>A4FAP7</accession>